<dbReference type="AlphaFoldDB" id="A0A7X0D4M6"/>
<keyword evidence="2" id="KW-1185">Reference proteome</keyword>
<accession>A0A7X0D4M6</accession>
<evidence type="ECO:0000313" key="2">
    <source>
        <dbReference type="Proteomes" id="UP000546642"/>
    </source>
</evidence>
<organism evidence="1 2">
    <name type="scientific">Nocardiopsis mwathae</name>
    <dbReference type="NCBI Taxonomy" id="1472723"/>
    <lineage>
        <taxon>Bacteria</taxon>
        <taxon>Bacillati</taxon>
        <taxon>Actinomycetota</taxon>
        <taxon>Actinomycetes</taxon>
        <taxon>Streptosporangiales</taxon>
        <taxon>Nocardiopsidaceae</taxon>
        <taxon>Nocardiopsis</taxon>
    </lineage>
</organism>
<reference evidence="1 2" key="1">
    <citation type="submission" date="2020-08" db="EMBL/GenBank/DDBJ databases">
        <title>Sequencing the genomes of 1000 actinobacteria strains.</title>
        <authorList>
            <person name="Klenk H.-P."/>
        </authorList>
    </citation>
    <scope>NUCLEOTIDE SEQUENCE [LARGE SCALE GENOMIC DNA]</scope>
    <source>
        <strain evidence="1 2">DSM 46659</strain>
    </source>
</reference>
<name>A0A7X0D4M6_9ACTN</name>
<evidence type="ECO:0000313" key="1">
    <source>
        <dbReference type="EMBL" id="MBB6171348.1"/>
    </source>
</evidence>
<comment type="caution">
    <text evidence="1">The sequence shown here is derived from an EMBL/GenBank/DDBJ whole genome shotgun (WGS) entry which is preliminary data.</text>
</comment>
<protein>
    <submittedName>
        <fullName evidence="1">Putative Zn finger protein</fullName>
    </submittedName>
</protein>
<dbReference type="Proteomes" id="UP000546642">
    <property type="component" value="Unassembled WGS sequence"/>
</dbReference>
<proteinExistence type="predicted"/>
<sequence>MSERAAPYYCPFCGDEDLMPHEGEAEKGAGYAWDCLSCARVFRVKFVGLRAAAVAGAGDAAGARRHTDGTVEQA</sequence>
<dbReference type="EMBL" id="JACHDS010000001">
    <property type="protein sequence ID" value="MBB6171348.1"/>
    <property type="molecule type" value="Genomic_DNA"/>
</dbReference>
<gene>
    <name evidence="1" type="ORF">HNR23_001408</name>
</gene>
<dbReference type="RefSeq" id="WP_184074634.1">
    <property type="nucleotide sequence ID" value="NZ_JACHDS010000001.1"/>
</dbReference>